<reference evidence="1 2" key="1">
    <citation type="submission" date="2020-04" db="EMBL/GenBank/DDBJ databases">
        <title>Draft genome of Pyxidicoccus fallax type strain.</title>
        <authorList>
            <person name="Whitworth D.E."/>
        </authorList>
    </citation>
    <scope>NUCLEOTIDE SEQUENCE [LARGE SCALE GENOMIC DNA]</scope>
    <source>
        <strain evidence="1 2">DSM 14698</strain>
    </source>
</reference>
<sequence>MATTREVCLLIGRDNQVLWSDESDNPFLLPDSRERWEAIWHFRAELEEVAHSHPEGPLGFSAEDESTMSALTSALGRPLRFSVVAPGGMVARVEGRDVLLAEEPWWAEPLRRVSGMRRQPVALA</sequence>
<comment type="caution">
    <text evidence="1">The sequence shown here is derived from an EMBL/GenBank/DDBJ whole genome shotgun (WGS) entry which is preliminary data.</text>
</comment>
<dbReference type="RefSeq" id="WP_169347850.1">
    <property type="nucleotide sequence ID" value="NZ_JABBJJ010000143.1"/>
</dbReference>
<gene>
    <name evidence="1" type="ORF">HG543_27530</name>
</gene>
<dbReference type="EMBL" id="JABBJJ010000143">
    <property type="protein sequence ID" value="NMO18586.1"/>
    <property type="molecule type" value="Genomic_DNA"/>
</dbReference>
<protein>
    <recommendedName>
        <fullName evidence="3">JAB domain-containing protein</fullName>
    </recommendedName>
</protein>
<keyword evidence="2" id="KW-1185">Reference proteome</keyword>
<dbReference type="AlphaFoldDB" id="A0A848LLG8"/>
<accession>A0A848LLG8</accession>
<proteinExistence type="predicted"/>
<dbReference type="Proteomes" id="UP000518300">
    <property type="component" value="Unassembled WGS sequence"/>
</dbReference>
<name>A0A848LLG8_9BACT</name>
<organism evidence="1 2">
    <name type="scientific">Pyxidicoccus fallax</name>
    <dbReference type="NCBI Taxonomy" id="394095"/>
    <lineage>
        <taxon>Bacteria</taxon>
        <taxon>Pseudomonadati</taxon>
        <taxon>Myxococcota</taxon>
        <taxon>Myxococcia</taxon>
        <taxon>Myxococcales</taxon>
        <taxon>Cystobacterineae</taxon>
        <taxon>Myxococcaceae</taxon>
        <taxon>Pyxidicoccus</taxon>
    </lineage>
</organism>
<evidence type="ECO:0008006" key="3">
    <source>
        <dbReference type="Google" id="ProtNLM"/>
    </source>
</evidence>
<evidence type="ECO:0000313" key="2">
    <source>
        <dbReference type="Proteomes" id="UP000518300"/>
    </source>
</evidence>
<evidence type="ECO:0000313" key="1">
    <source>
        <dbReference type="EMBL" id="NMO18586.1"/>
    </source>
</evidence>